<organism evidence="5 6">
    <name type="scientific">Novosphingobium cyanobacteriorum</name>
    <dbReference type="NCBI Taxonomy" id="3024215"/>
    <lineage>
        <taxon>Bacteria</taxon>
        <taxon>Pseudomonadati</taxon>
        <taxon>Pseudomonadota</taxon>
        <taxon>Alphaproteobacteria</taxon>
        <taxon>Sphingomonadales</taxon>
        <taxon>Sphingomonadaceae</taxon>
        <taxon>Novosphingobium</taxon>
    </lineage>
</organism>
<feature type="chain" id="PRO_5046587067" evidence="4">
    <location>
        <begin position="24"/>
        <end position="256"/>
    </location>
</feature>
<dbReference type="Pfam" id="PF13531">
    <property type="entry name" value="SBP_bac_11"/>
    <property type="match status" value="1"/>
</dbReference>
<evidence type="ECO:0000256" key="1">
    <source>
        <dbReference type="ARBA" id="ARBA00009175"/>
    </source>
</evidence>
<dbReference type="RefSeq" id="WP_277276864.1">
    <property type="nucleotide sequence ID" value="NZ_JAROCY010000007.1"/>
</dbReference>
<name>A0ABT6CLT9_9SPHN</name>
<evidence type="ECO:0000256" key="4">
    <source>
        <dbReference type="SAM" id="SignalP"/>
    </source>
</evidence>
<evidence type="ECO:0000256" key="3">
    <source>
        <dbReference type="ARBA" id="ARBA00022729"/>
    </source>
</evidence>
<dbReference type="PIRSF" id="PIRSF004846">
    <property type="entry name" value="ModA"/>
    <property type="match status" value="1"/>
</dbReference>
<dbReference type="NCBIfam" id="TIGR01256">
    <property type="entry name" value="modA"/>
    <property type="match status" value="1"/>
</dbReference>
<evidence type="ECO:0000313" key="5">
    <source>
        <dbReference type="EMBL" id="MDF8333302.1"/>
    </source>
</evidence>
<protein>
    <submittedName>
        <fullName evidence="5">Molybdate ABC transporter substrate-binding protein</fullName>
    </submittedName>
</protein>
<keyword evidence="6" id="KW-1185">Reference proteome</keyword>
<accession>A0ABT6CLT9</accession>
<gene>
    <name evidence="5" type="primary">modA</name>
    <name evidence="5" type="ORF">POM99_08830</name>
</gene>
<keyword evidence="2" id="KW-0479">Metal-binding</keyword>
<dbReference type="SUPFAM" id="SSF53850">
    <property type="entry name" value="Periplasmic binding protein-like II"/>
    <property type="match status" value="1"/>
</dbReference>
<evidence type="ECO:0000313" key="6">
    <source>
        <dbReference type="Proteomes" id="UP001222770"/>
    </source>
</evidence>
<evidence type="ECO:0000256" key="2">
    <source>
        <dbReference type="ARBA" id="ARBA00022723"/>
    </source>
</evidence>
<proteinExistence type="inferred from homology"/>
<keyword evidence="3 4" id="KW-0732">Signal</keyword>
<dbReference type="EMBL" id="JAROCY010000007">
    <property type="protein sequence ID" value="MDF8333302.1"/>
    <property type="molecule type" value="Genomic_DNA"/>
</dbReference>
<sequence>MPLLNRLLAALLALLALVQPARAEPQGPLVLAAASMQEALTAAADAWAMKRHPRPVLSFAGTPALARQVQAGAPADLFVSADAEWADTLQQQGLLAPGTRRNLAVNALVLVAPAGSRLRLYPAPGFPLLAALGAEGRLAMADPDSVPAGRYGRQALTRFGLWDAVAPRVARAENVRAALALVARGAAPLGVVYATDARAEPAVRVVGVFPAGSHPPIVYPIARLAGSTHPDGEPFRRFLLSGAGRAILRRFGFVAR</sequence>
<comment type="caution">
    <text evidence="5">The sequence shown here is derived from an EMBL/GenBank/DDBJ whole genome shotgun (WGS) entry which is preliminary data.</text>
</comment>
<dbReference type="Proteomes" id="UP001222770">
    <property type="component" value="Unassembled WGS sequence"/>
</dbReference>
<comment type="similarity">
    <text evidence="1">Belongs to the bacterial solute-binding protein ModA family.</text>
</comment>
<dbReference type="InterPro" id="IPR050682">
    <property type="entry name" value="ModA/WtpA"/>
</dbReference>
<dbReference type="Gene3D" id="3.40.190.10">
    <property type="entry name" value="Periplasmic binding protein-like II"/>
    <property type="match status" value="2"/>
</dbReference>
<dbReference type="InterPro" id="IPR005950">
    <property type="entry name" value="ModA"/>
</dbReference>
<feature type="signal peptide" evidence="4">
    <location>
        <begin position="1"/>
        <end position="23"/>
    </location>
</feature>
<dbReference type="PANTHER" id="PTHR30632:SF17">
    <property type="entry name" value="MOLYBDATE-BINDING PROTEIN MODA"/>
    <property type="match status" value="1"/>
</dbReference>
<reference evidence="5 6" key="1">
    <citation type="submission" date="2023-03" db="EMBL/GenBank/DDBJ databases">
        <title>Novosphingobium cyanobacteriorum sp. nov., isolated from a eutrophic reservoir during the Microcystis bloom period.</title>
        <authorList>
            <person name="Kang M."/>
            <person name="Le V."/>
            <person name="Ko S.-R."/>
            <person name="Lee S.-A."/>
            <person name="Ahn C.-Y."/>
        </authorList>
    </citation>
    <scope>NUCLEOTIDE SEQUENCE [LARGE SCALE GENOMIC DNA]</scope>
    <source>
        <strain evidence="5 6">HBC54</strain>
    </source>
</reference>
<dbReference type="PANTHER" id="PTHR30632">
    <property type="entry name" value="MOLYBDATE-BINDING PERIPLASMIC PROTEIN"/>
    <property type="match status" value="1"/>
</dbReference>